<gene>
    <name evidence="1" type="ORF">Cch01nite_40490</name>
</gene>
<dbReference type="EMBL" id="BONK01000018">
    <property type="protein sequence ID" value="GIG23325.1"/>
    <property type="molecule type" value="Genomic_DNA"/>
</dbReference>
<accession>A0A919P6T8</accession>
<evidence type="ECO:0000313" key="1">
    <source>
        <dbReference type="EMBL" id="GIG23325.1"/>
    </source>
</evidence>
<keyword evidence="2" id="KW-1185">Reference proteome</keyword>
<protein>
    <submittedName>
        <fullName evidence="1">Uncharacterized protein</fullName>
    </submittedName>
</protein>
<dbReference type="AlphaFoldDB" id="A0A919P6T8"/>
<organism evidence="1 2">
    <name type="scientific">Cellulomonas chitinilytica</name>
    <dbReference type="NCBI Taxonomy" id="398759"/>
    <lineage>
        <taxon>Bacteria</taxon>
        <taxon>Bacillati</taxon>
        <taxon>Actinomycetota</taxon>
        <taxon>Actinomycetes</taxon>
        <taxon>Micrococcales</taxon>
        <taxon>Cellulomonadaceae</taxon>
        <taxon>Cellulomonas</taxon>
    </lineage>
</organism>
<evidence type="ECO:0000313" key="2">
    <source>
        <dbReference type="Proteomes" id="UP000632740"/>
    </source>
</evidence>
<comment type="caution">
    <text evidence="1">The sequence shown here is derived from an EMBL/GenBank/DDBJ whole genome shotgun (WGS) entry which is preliminary data.</text>
</comment>
<sequence length="178" mass="19480">MAHVRVKTALVPTVRLVCDLGTISVARLQDELEDLSVLLDFAHNLALGLGLRYTESGRVETDAAWFLEEFGQARGSFNRGNRRGDGPYFPRRGEPVRHGTWQMLVQRQASRSGEVSGTLAVVPTPASTQVTYLSFANPLETWVQLLGGTGVLGATLLVGKFLRDFGAERRIGKARARS</sequence>
<proteinExistence type="predicted"/>
<name>A0A919P6T8_9CELL</name>
<dbReference type="Proteomes" id="UP000632740">
    <property type="component" value="Unassembled WGS sequence"/>
</dbReference>
<reference evidence="1" key="1">
    <citation type="submission" date="2021-01" db="EMBL/GenBank/DDBJ databases">
        <title>Whole genome shotgun sequence of Cellulomonas chitinilytica NBRC 110799.</title>
        <authorList>
            <person name="Komaki H."/>
            <person name="Tamura T."/>
        </authorList>
    </citation>
    <scope>NUCLEOTIDE SEQUENCE</scope>
    <source>
        <strain evidence="1">NBRC 110799</strain>
    </source>
</reference>